<dbReference type="EMBL" id="CM056743">
    <property type="protein sequence ID" value="KAJ8668821.1"/>
    <property type="molecule type" value="Genomic_DNA"/>
</dbReference>
<name>A0ACC2ND30_9HYME</name>
<protein>
    <submittedName>
        <fullName evidence="1">Uncharacterized protein</fullName>
    </submittedName>
</protein>
<keyword evidence="2" id="KW-1185">Reference proteome</keyword>
<evidence type="ECO:0000313" key="2">
    <source>
        <dbReference type="Proteomes" id="UP001239111"/>
    </source>
</evidence>
<organism evidence="1 2">
    <name type="scientific">Eretmocerus hayati</name>
    <dbReference type="NCBI Taxonomy" id="131215"/>
    <lineage>
        <taxon>Eukaryota</taxon>
        <taxon>Metazoa</taxon>
        <taxon>Ecdysozoa</taxon>
        <taxon>Arthropoda</taxon>
        <taxon>Hexapoda</taxon>
        <taxon>Insecta</taxon>
        <taxon>Pterygota</taxon>
        <taxon>Neoptera</taxon>
        <taxon>Endopterygota</taxon>
        <taxon>Hymenoptera</taxon>
        <taxon>Apocrita</taxon>
        <taxon>Proctotrupomorpha</taxon>
        <taxon>Chalcidoidea</taxon>
        <taxon>Aphelinidae</taxon>
        <taxon>Aphelininae</taxon>
        <taxon>Eretmocerus</taxon>
    </lineage>
</organism>
<gene>
    <name evidence="1" type="ORF">QAD02_000080</name>
</gene>
<comment type="caution">
    <text evidence="1">The sequence shown here is derived from an EMBL/GenBank/DDBJ whole genome shotgun (WGS) entry which is preliminary data.</text>
</comment>
<accession>A0ACC2ND30</accession>
<sequence length="200" mass="22958">MFKKPNCNSPFFPMHKNDFNPKKIYYVFWCICKEEGLCVCDMSIPENYHECIVFGLGDSDTDWEKMKLEMRAAFPTMPQEPSDDEDVVVKDKLRKVKKTNSVKEEKKKNSARTIQKIKDGKLKFGSVSNIECVTIPEVRQRKQADTTHIKSLLQTFRASDIPLQPMTDSSKGDEISRDSGIEESHIDGNMDQSPVRSEVE</sequence>
<dbReference type="Proteomes" id="UP001239111">
    <property type="component" value="Chromosome 3"/>
</dbReference>
<proteinExistence type="predicted"/>
<evidence type="ECO:0000313" key="1">
    <source>
        <dbReference type="EMBL" id="KAJ8668821.1"/>
    </source>
</evidence>
<reference evidence="1" key="1">
    <citation type="submission" date="2023-04" db="EMBL/GenBank/DDBJ databases">
        <title>A chromosome-level genome assembly of the parasitoid wasp Eretmocerus hayati.</title>
        <authorList>
            <person name="Zhong Y."/>
            <person name="Liu S."/>
            <person name="Liu Y."/>
        </authorList>
    </citation>
    <scope>NUCLEOTIDE SEQUENCE</scope>
    <source>
        <strain evidence="1">ZJU_SS_LIU_2023</strain>
    </source>
</reference>